<comment type="caution">
    <text evidence="3">The sequence shown here is derived from an EMBL/GenBank/DDBJ whole genome shotgun (WGS) entry which is preliminary data.</text>
</comment>
<dbReference type="PIRSF" id="PIRSF020481">
    <property type="entry name" value="BAP"/>
    <property type="match status" value="1"/>
</dbReference>
<dbReference type="PANTHER" id="PTHR37829">
    <property type="entry name" value="PHAGE-LIKE ELEMENT PBSX PROTEIN XKDT"/>
    <property type="match status" value="1"/>
</dbReference>
<evidence type="ECO:0000259" key="1">
    <source>
        <dbReference type="Pfam" id="PF04865"/>
    </source>
</evidence>
<proteinExistence type="predicted"/>
<protein>
    <submittedName>
        <fullName evidence="3">Phage baseplate protein</fullName>
    </submittedName>
</protein>
<name>A0A6I2R7M2_FLAPL</name>
<evidence type="ECO:0000259" key="2">
    <source>
        <dbReference type="Pfam" id="PF26078"/>
    </source>
</evidence>
<dbReference type="Proteomes" id="UP000434475">
    <property type="component" value="Unassembled WGS sequence"/>
</dbReference>
<dbReference type="InterPro" id="IPR052399">
    <property type="entry name" value="Phage_Baseplate_Assmbl_Protein"/>
</dbReference>
<sequence>MTATNRSYPDISFVETDTEAIVNALIQSYEKFTGRTLYPADPARLFILWVADIIVQERVNIDFSAKQNVPRYAEGEYLDSLAELFKDTYRLEPEKAKTTLRYTLSIKLDTATVIPAGTRATPDGDVVFATLQDLTIPAGQLSGDVAAECTQAGEIGNGFVPGQIKQAVDVFPYFQSVSNTTESAGGADEESDAAFYERLRESVETYSTAGPMGGYEYFAKSASALIADVKATSPEPGEVDVRVLLAGGELPEEEILKEVSEILNADTVRPLTDHVTVKAPETVAYNIDVTYYTQEGGAISDDVISENVNAAVGAFKKWQAEKMGRDVNPSYLIQLLMQAGVKRVEVRAPAFATVKDNQVAKIGTTTVTNGGAESE</sequence>
<dbReference type="RefSeq" id="WP_148337715.1">
    <property type="nucleotide sequence ID" value="NZ_JANFYV010000010.1"/>
</dbReference>
<dbReference type="EMBL" id="WKPR01000020">
    <property type="protein sequence ID" value="MSB21176.1"/>
    <property type="molecule type" value="Genomic_DNA"/>
</dbReference>
<evidence type="ECO:0000313" key="4">
    <source>
        <dbReference type="Proteomes" id="UP000434475"/>
    </source>
</evidence>
<dbReference type="InterPro" id="IPR006949">
    <property type="entry name" value="Barrel_Baseplate_J-like"/>
</dbReference>
<dbReference type="PANTHER" id="PTHR37829:SF3">
    <property type="entry name" value="PROTEIN JAYE-RELATED"/>
    <property type="match status" value="1"/>
</dbReference>
<dbReference type="InterPro" id="IPR058531">
    <property type="entry name" value="Baseplate_J_M"/>
</dbReference>
<feature type="domain" description="Baseplate J-like central" evidence="2">
    <location>
        <begin position="207"/>
        <end position="279"/>
    </location>
</feature>
<reference evidence="3 4" key="1">
    <citation type="journal article" date="2019" name="Nat. Med.">
        <title>A library of human gut bacterial isolates paired with longitudinal multiomics data enables mechanistic microbiome research.</title>
        <authorList>
            <person name="Poyet M."/>
            <person name="Groussin M."/>
            <person name="Gibbons S.M."/>
            <person name="Avila-Pacheco J."/>
            <person name="Jiang X."/>
            <person name="Kearney S.M."/>
            <person name="Perrotta A.R."/>
            <person name="Berdy B."/>
            <person name="Zhao S."/>
            <person name="Lieberman T.D."/>
            <person name="Swanson P.K."/>
            <person name="Smith M."/>
            <person name="Roesemann S."/>
            <person name="Alexander J.E."/>
            <person name="Rich S.A."/>
            <person name="Livny J."/>
            <person name="Vlamakis H."/>
            <person name="Clish C."/>
            <person name="Bullock K."/>
            <person name="Deik A."/>
            <person name="Scott J."/>
            <person name="Pierce K.A."/>
            <person name="Xavier R.J."/>
            <person name="Alm E.J."/>
        </authorList>
    </citation>
    <scope>NUCLEOTIDE SEQUENCE [LARGE SCALE GENOMIC DNA]</scope>
    <source>
        <strain evidence="3 4">BIOML-A2</strain>
    </source>
</reference>
<dbReference type="AlphaFoldDB" id="A0A6I2R7M2"/>
<evidence type="ECO:0000313" key="3">
    <source>
        <dbReference type="EMBL" id="MSB21176.1"/>
    </source>
</evidence>
<organism evidence="3 4">
    <name type="scientific">Flavonifractor plautii</name>
    <name type="common">Fusobacterium plautii</name>
    <dbReference type="NCBI Taxonomy" id="292800"/>
    <lineage>
        <taxon>Bacteria</taxon>
        <taxon>Bacillati</taxon>
        <taxon>Bacillota</taxon>
        <taxon>Clostridia</taxon>
        <taxon>Eubacteriales</taxon>
        <taxon>Oscillospiraceae</taxon>
        <taxon>Flavonifractor</taxon>
    </lineage>
</organism>
<dbReference type="Pfam" id="PF26078">
    <property type="entry name" value="Baseplate_J_M"/>
    <property type="match status" value="1"/>
</dbReference>
<dbReference type="InterPro" id="IPR014507">
    <property type="entry name" value="Baseplate_assembly_J_pred"/>
</dbReference>
<accession>A0A6I2R7M2</accession>
<dbReference type="Pfam" id="PF04865">
    <property type="entry name" value="Baseplate_J"/>
    <property type="match status" value="1"/>
</dbReference>
<gene>
    <name evidence="3" type="ORF">GKE97_16855</name>
</gene>
<feature type="domain" description="Baseplate protein J-like barrel" evidence="1">
    <location>
        <begin position="109"/>
        <end position="186"/>
    </location>
</feature>